<dbReference type="EMBL" id="JQGC01000009">
    <property type="protein sequence ID" value="KFL30981.1"/>
    <property type="molecule type" value="Genomic_DNA"/>
</dbReference>
<keyword evidence="2" id="KW-1185">Reference proteome</keyword>
<reference evidence="1 2" key="1">
    <citation type="submission" date="2014-08" db="EMBL/GenBank/DDBJ databases">
        <authorList>
            <person name="Hassan Y.I."/>
            <person name="Lepp D."/>
            <person name="Zhou T."/>
        </authorList>
    </citation>
    <scope>NUCLEOTIDE SEQUENCE [LARGE SCALE GENOMIC DNA]</scope>
    <source>
        <strain evidence="1 2">IFO13584</strain>
    </source>
</reference>
<comment type="caution">
    <text evidence="1">The sequence shown here is derived from an EMBL/GenBank/DDBJ whole genome shotgun (WGS) entry which is preliminary data.</text>
</comment>
<dbReference type="Proteomes" id="UP000028981">
    <property type="component" value="Unassembled WGS sequence"/>
</dbReference>
<evidence type="ECO:0000313" key="1">
    <source>
        <dbReference type="EMBL" id="KFL30981.1"/>
    </source>
</evidence>
<dbReference type="AlphaFoldDB" id="A0A087M278"/>
<evidence type="ECO:0000313" key="2">
    <source>
        <dbReference type="Proteomes" id="UP000028981"/>
    </source>
</evidence>
<gene>
    <name evidence="1" type="ORF">JP75_11550</name>
</gene>
<name>A0A087M278_9HYPH</name>
<dbReference type="STRING" id="46914.JP75_11550"/>
<protein>
    <recommendedName>
        <fullName evidence="3">HTH merR-type domain-containing protein</fullName>
    </recommendedName>
</protein>
<sequence length="144" mass="15519">MTLDEPQFTSSDVAELVGEREARIRHWHHCGFNRFFGTKDGYAVRYSTRDIAGFAVARDLVRMAFPTPLAARIGAIVMHRAPESDAVLTGTPAQLAQIAPPAGSGIANDRTSWSVPGQSRSTISIPIGMIWTDIAARAAARGGR</sequence>
<organism evidence="1 2">
    <name type="scientific">Devosia riboflavina</name>
    <dbReference type="NCBI Taxonomy" id="46914"/>
    <lineage>
        <taxon>Bacteria</taxon>
        <taxon>Pseudomonadati</taxon>
        <taxon>Pseudomonadota</taxon>
        <taxon>Alphaproteobacteria</taxon>
        <taxon>Hyphomicrobiales</taxon>
        <taxon>Devosiaceae</taxon>
        <taxon>Devosia</taxon>
    </lineage>
</organism>
<dbReference type="RefSeq" id="WP_035082774.1">
    <property type="nucleotide sequence ID" value="NZ_JQGC01000009.1"/>
</dbReference>
<evidence type="ECO:0008006" key="3">
    <source>
        <dbReference type="Google" id="ProtNLM"/>
    </source>
</evidence>
<proteinExistence type="predicted"/>
<accession>A0A087M278</accession>